<sequence>MQWTLELGRRQMTCDSEVLFAGDREPDSVEVNDKQVGGNVVLLTQMKFWLQSGKEENPLMQTRFHSVLPRVERRQVISSKMPRNSSNEIVFAIRVDCHSSEEPTVLCSPCGCLVFNLILPLGREETSTKENASFNTNNTRKL</sequence>
<evidence type="ECO:0000313" key="2">
    <source>
        <dbReference type="Proteomes" id="UP001054945"/>
    </source>
</evidence>
<dbReference type="AlphaFoldDB" id="A0AAV4R2I6"/>
<organism evidence="1 2">
    <name type="scientific">Caerostris extrusa</name>
    <name type="common">Bark spider</name>
    <name type="synonym">Caerostris bankana</name>
    <dbReference type="NCBI Taxonomy" id="172846"/>
    <lineage>
        <taxon>Eukaryota</taxon>
        <taxon>Metazoa</taxon>
        <taxon>Ecdysozoa</taxon>
        <taxon>Arthropoda</taxon>
        <taxon>Chelicerata</taxon>
        <taxon>Arachnida</taxon>
        <taxon>Araneae</taxon>
        <taxon>Araneomorphae</taxon>
        <taxon>Entelegynae</taxon>
        <taxon>Araneoidea</taxon>
        <taxon>Araneidae</taxon>
        <taxon>Caerostris</taxon>
    </lineage>
</organism>
<name>A0AAV4R2I6_CAEEX</name>
<dbReference type="Proteomes" id="UP001054945">
    <property type="component" value="Unassembled WGS sequence"/>
</dbReference>
<evidence type="ECO:0000313" key="1">
    <source>
        <dbReference type="EMBL" id="GIY15784.1"/>
    </source>
</evidence>
<comment type="caution">
    <text evidence="1">The sequence shown here is derived from an EMBL/GenBank/DDBJ whole genome shotgun (WGS) entry which is preliminary data.</text>
</comment>
<gene>
    <name evidence="1" type="ORF">CEXT_64591</name>
</gene>
<reference evidence="1 2" key="1">
    <citation type="submission" date="2021-06" db="EMBL/GenBank/DDBJ databases">
        <title>Caerostris extrusa draft genome.</title>
        <authorList>
            <person name="Kono N."/>
            <person name="Arakawa K."/>
        </authorList>
    </citation>
    <scope>NUCLEOTIDE SEQUENCE [LARGE SCALE GENOMIC DNA]</scope>
</reference>
<protein>
    <submittedName>
        <fullName evidence="1">Uncharacterized protein</fullName>
    </submittedName>
</protein>
<proteinExistence type="predicted"/>
<keyword evidence="2" id="KW-1185">Reference proteome</keyword>
<accession>A0AAV4R2I6</accession>
<dbReference type="EMBL" id="BPLR01007282">
    <property type="protein sequence ID" value="GIY15784.1"/>
    <property type="molecule type" value="Genomic_DNA"/>
</dbReference>